<feature type="chain" id="PRO_5031074602" description="Nuclear pore complex protein Nup85" evidence="1">
    <location>
        <begin position="16"/>
        <end position="382"/>
    </location>
</feature>
<sequence length="382" mass="43286">MFCLLLPFGWISSLSVFLMRHTTPKAMLSALLVHLFEVTRDGNKAEQGRILPLLVSAYPDMQPWQVRKAAFMDHGNARDSTKTEERIFSDFYYSYLSYLLDPEEGNEGARRDHSLVEEWCQLSISDHQFKDTSGGTVDKLNNFHSVASKKGDDWVLYHRDLPMLMDLSMEIGDIELALDLATEIITQPPHCHNSNDLLRALLHLRFIGESTIQSSDLADRHSLQVLRRTILNFNMMATSKLESARKSISMSEELIRLLESCAKPDVLRTTEREQAFVTLVAENASPKDVITTLAKWNRSNAASVTVMPALRSSLTWGARGGVQKELSGALMRIRQARGHDRHVMMKDTHDWQHFPGHKQALSGVADGRIWQKLMSGDARIKK</sequence>
<name>A0A7S4JXR0_9STRA</name>
<accession>A0A7S4JXR0</accession>
<gene>
    <name evidence="2" type="ORF">OAUR00152_LOCUS35689</name>
</gene>
<dbReference type="EMBL" id="HBKQ01051745">
    <property type="protein sequence ID" value="CAE2277395.1"/>
    <property type="molecule type" value="Transcribed_RNA"/>
</dbReference>
<feature type="signal peptide" evidence="1">
    <location>
        <begin position="1"/>
        <end position="15"/>
    </location>
</feature>
<evidence type="ECO:0000256" key="1">
    <source>
        <dbReference type="SAM" id="SignalP"/>
    </source>
</evidence>
<organism evidence="2">
    <name type="scientific">Odontella aurita</name>
    <dbReference type="NCBI Taxonomy" id="265563"/>
    <lineage>
        <taxon>Eukaryota</taxon>
        <taxon>Sar</taxon>
        <taxon>Stramenopiles</taxon>
        <taxon>Ochrophyta</taxon>
        <taxon>Bacillariophyta</taxon>
        <taxon>Mediophyceae</taxon>
        <taxon>Biddulphiophycidae</taxon>
        <taxon>Eupodiscales</taxon>
        <taxon>Odontellaceae</taxon>
        <taxon>Odontella</taxon>
    </lineage>
</organism>
<dbReference type="AlphaFoldDB" id="A0A7S4JXR0"/>
<protein>
    <recommendedName>
        <fullName evidence="3">Nuclear pore complex protein Nup85</fullName>
    </recommendedName>
</protein>
<evidence type="ECO:0008006" key="3">
    <source>
        <dbReference type="Google" id="ProtNLM"/>
    </source>
</evidence>
<evidence type="ECO:0000313" key="2">
    <source>
        <dbReference type="EMBL" id="CAE2277395.1"/>
    </source>
</evidence>
<keyword evidence="1" id="KW-0732">Signal</keyword>
<proteinExistence type="predicted"/>
<reference evidence="2" key="1">
    <citation type="submission" date="2021-01" db="EMBL/GenBank/DDBJ databases">
        <authorList>
            <person name="Corre E."/>
            <person name="Pelletier E."/>
            <person name="Niang G."/>
            <person name="Scheremetjew M."/>
            <person name="Finn R."/>
            <person name="Kale V."/>
            <person name="Holt S."/>
            <person name="Cochrane G."/>
            <person name="Meng A."/>
            <person name="Brown T."/>
            <person name="Cohen L."/>
        </authorList>
    </citation>
    <scope>NUCLEOTIDE SEQUENCE</scope>
    <source>
        <strain evidence="2">Isolate 1302-5</strain>
    </source>
</reference>